<sequence>MDIELTYSKGLLREIGGVAITYGPREGADTTPRAMGSWTLEYQRFSSTLKAVGGIEVTYRRWSSLPLTVGQWRCEQRKSRLEHIGPYELQYDRSGRTCAVGPFQIDYDQGGSRPARARLQSNDQALPDELLLVLFLVLFWQQQAWDAYYQANR</sequence>
<proteinExistence type="predicted"/>
<dbReference type="RefSeq" id="WP_184567914.1">
    <property type="nucleotide sequence ID" value="NZ_BAAARS010000012.1"/>
</dbReference>
<gene>
    <name evidence="1" type="ORF">HNR57_007797</name>
</gene>
<keyword evidence="2" id="KW-1185">Reference proteome</keyword>
<name>A0A7W9TJF5_9ACTN</name>
<organism evidence="1 2">
    <name type="scientific">Streptomyces paradoxus</name>
    <dbReference type="NCBI Taxonomy" id="66375"/>
    <lineage>
        <taxon>Bacteria</taxon>
        <taxon>Bacillati</taxon>
        <taxon>Actinomycetota</taxon>
        <taxon>Actinomycetes</taxon>
        <taxon>Kitasatosporales</taxon>
        <taxon>Streptomycetaceae</taxon>
        <taxon>Streptomyces</taxon>
    </lineage>
</organism>
<accession>A0A7W9TJF5</accession>
<dbReference type="EMBL" id="JACHGV010000023">
    <property type="protein sequence ID" value="MBB6081834.1"/>
    <property type="molecule type" value="Genomic_DNA"/>
</dbReference>
<evidence type="ECO:0000313" key="2">
    <source>
        <dbReference type="Proteomes" id="UP000591537"/>
    </source>
</evidence>
<reference evidence="1 2" key="1">
    <citation type="submission" date="2020-08" db="EMBL/GenBank/DDBJ databases">
        <title>Genomic Encyclopedia of Type Strains, Phase IV (KMG-IV): sequencing the most valuable type-strain genomes for metagenomic binning, comparative biology and taxonomic classification.</title>
        <authorList>
            <person name="Goeker M."/>
        </authorList>
    </citation>
    <scope>NUCLEOTIDE SEQUENCE [LARGE SCALE GENOMIC DNA]</scope>
    <source>
        <strain evidence="1 2">DSM 43350</strain>
    </source>
</reference>
<dbReference type="AlphaFoldDB" id="A0A7W9TJF5"/>
<comment type="caution">
    <text evidence="1">The sequence shown here is derived from an EMBL/GenBank/DDBJ whole genome shotgun (WGS) entry which is preliminary data.</text>
</comment>
<dbReference type="Proteomes" id="UP000591537">
    <property type="component" value="Unassembled WGS sequence"/>
</dbReference>
<protein>
    <submittedName>
        <fullName evidence="1">Uncharacterized protein</fullName>
    </submittedName>
</protein>
<evidence type="ECO:0000313" key="1">
    <source>
        <dbReference type="EMBL" id="MBB6081834.1"/>
    </source>
</evidence>